<dbReference type="EMBL" id="CP012382">
    <property type="protein sequence ID" value="AKZ54985.1"/>
    <property type="molecule type" value="Genomic_DNA"/>
</dbReference>
<keyword evidence="1" id="KW-0812">Transmembrane</keyword>
<dbReference type="RefSeq" id="WP_053128728.1">
    <property type="nucleotide sequence ID" value="NZ_CP012382.1"/>
</dbReference>
<keyword evidence="1" id="KW-1133">Transmembrane helix</keyword>
<dbReference type="KEGG" id="samb:SAM23877_1936"/>
<dbReference type="AlphaFoldDB" id="A0A0K2APF0"/>
<dbReference type="STRING" id="1889.SAM40697_1747"/>
<evidence type="ECO:0000256" key="1">
    <source>
        <dbReference type="SAM" id="Phobius"/>
    </source>
</evidence>
<evidence type="ECO:0000313" key="2">
    <source>
        <dbReference type="EMBL" id="AKZ54985.1"/>
    </source>
</evidence>
<organism evidence="2 3">
    <name type="scientific">Streptomyces ambofaciens (strain ATCC 23877 / 3486 / DSM 40053 / JCM 4204 / NBRC 12836 / NRRL B-2516)</name>
    <dbReference type="NCBI Taxonomy" id="278992"/>
    <lineage>
        <taxon>Bacteria</taxon>
        <taxon>Bacillati</taxon>
        <taxon>Actinomycetota</taxon>
        <taxon>Actinomycetes</taxon>
        <taxon>Kitasatosporales</taxon>
        <taxon>Streptomycetaceae</taxon>
        <taxon>Streptomyces</taxon>
    </lineage>
</organism>
<name>A0A0K2APF0_STRA7</name>
<dbReference type="Proteomes" id="UP000061018">
    <property type="component" value="Chromosome"/>
</dbReference>
<proteinExistence type="predicted"/>
<protein>
    <submittedName>
        <fullName evidence="2">Putative integral membrane protein</fullName>
    </submittedName>
</protein>
<accession>A0A0K2APF0</accession>
<feature type="transmembrane region" description="Helical" evidence="1">
    <location>
        <begin position="52"/>
        <end position="77"/>
    </location>
</feature>
<reference evidence="3" key="1">
    <citation type="journal article" date="2015" name="J. Biotechnol.">
        <title>Complete genome sequence of Streptomyces ambofaciens ATCC 23877, the spiramycin producer.</title>
        <authorList>
            <person name="Thibessard A."/>
            <person name="Haas D."/>
            <person name="Gerbaud C."/>
            <person name="Aigle B."/>
            <person name="Lautru S."/>
            <person name="Pernodet J.L."/>
            <person name="Leblond P."/>
        </authorList>
    </citation>
    <scope>NUCLEOTIDE SEQUENCE [LARGE SCALE GENOMIC DNA]</scope>
    <source>
        <strain evidence="3">ATCC 23877 / 3486 / DSM 40053 / JCM 4204 / NBRC 12836 / NRRL B-2516</strain>
    </source>
</reference>
<evidence type="ECO:0000313" key="3">
    <source>
        <dbReference type="Proteomes" id="UP000061018"/>
    </source>
</evidence>
<keyword evidence="1" id="KW-0472">Membrane</keyword>
<sequence>MSVLLLLVLVAVVTAVVLGRGAGTYGRRPYLAAGPAAAAARRPPRAGAPFRAVAAVAGAGAVLLYAWGALCVGFAVMQAEDGGTGSSPMPPCRSGVSPEQAGRVIDYEASLLPPRFRCETTDGGGYDSAEVPGYAGPGAAVLALTAVAGAVAAGWATGRRARASARKAVR</sequence>
<gene>
    <name evidence="2" type="ORF">SAM23877_1936</name>
</gene>